<gene>
    <name evidence="2" type="ORF">NYP16_14050</name>
</gene>
<accession>A0A9X3U0G9</accession>
<comment type="caution">
    <text evidence="2">The sequence shown here is derived from an EMBL/GenBank/DDBJ whole genome shotgun (WGS) entry which is preliminary data.</text>
</comment>
<dbReference type="RefSeq" id="WP_274944784.1">
    <property type="nucleotide sequence ID" value="NZ_JANWOI010000005.1"/>
</dbReference>
<dbReference type="AlphaFoldDB" id="A0A9X3U0G9"/>
<evidence type="ECO:0000313" key="2">
    <source>
        <dbReference type="EMBL" id="MDA5195071.1"/>
    </source>
</evidence>
<keyword evidence="3" id="KW-1185">Reference proteome</keyword>
<feature type="region of interest" description="Disordered" evidence="1">
    <location>
        <begin position="110"/>
        <end position="158"/>
    </location>
</feature>
<evidence type="ECO:0008006" key="4">
    <source>
        <dbReference type="Google" id="ProtNLM"/>
    </source>
</evidence>
<dbReference type="EMBL" id="JANWOI010000005">
    <property type="protein sequence ID" value="MDA5195071.1"/>
    <property type="molecule type" value="Genomic_DNA"/>
</dbReference>
<sequence length="175" mass="18999">MKRSFNLLAVVIIVAAGVALYQLKYRTQRLQDEVRGLQSQIVNDTEALKVLNAEWTYLSRPDRLEALGRRYLALDAVKAGQVIASLDNVPMREDSTIALAQVDDFRAAGGPQLASSGGETGSRPMVRPVPLPGHAPQPAATESRPLLQVRHEPTDGNPTAFLKTLKYVQAGGLND</sequence>
<proteinExistence type="predicted"/>
<dbReference type="Proteomes" id="UP001141619">
    <property type="component" value="Unassembled WGS sequence"/>
</dbReference>
<evidence type="ECO:0000313" key="3">
    <source>
        <dbReference type="Proteomes" id="UP001141619"/>
    </source>
</evidence>
<organism evidence="2 3">
    <name type="scientific">Govanella unica</name>
    <dbReference type="NCBI Taxonomy" id="2975056"/>
    <lineage>
        <taxon>Bacteria</taxon>
        <taxon>Pseudomonadati</taxon>
        <taxon>Pseudomonadota</taxon>
        <taxon>Alphaproteobacteria</taxon>
        <taxon>Emcibacterales</taxon>
        <taxon>Govanellaceae</taxon>
        <taxon>Govanella</taxon>
    </lineage>
</organism>
<reference evidence="2" key="2">
    <citation type="journal article" date="2023" name="Syst. Appl. Microbiol.">
        <title>Govania unica gen. nov., sp. nov., a rare biosphere bacterium that represents a novel family in the class Alphaproteobacteria.</title>
        <authorList>
            <person name="Vandamme P."/>
            <person name="Peeters C."/>
            <person name="Hettiarachchi A."/>
            <person name="Cnockaert M."/>
            <person name="Carlier A."/>
        </authorList>
    </citation>
    <scope>NUCLEOTIDE SEQUENCE</scope>
    <source>
        <strain evidence="2">LMG 31809</strain>
    </source>
</reference>
<name>A0A9X3U0G9_9PROT</name>
<reference evidence="2" key="1">
    <citation type="submission" date="2022-08" db="EMBL/GenBank/DDBJ databases">
        <authorList>
            <person name="Vandamme P."/>
            <person name="Hettiarachchi A."/>
            <person name="Peeters C."/>
            <person name="Cnockaert M."/>
            <person name="Carlier A."/>
        </authorList>
    </citation>
    <scope>NUCLEOTIDE SEQUENCE</scope>
    <source>
        <strain evidence="2">LMG 31809</strain>
    </source>
</reference>
<evidence type="ECO:0000256" key="1">
    <source>
        <dbReference type="SAM" id="MobiDB-lite"/>
    </source>
</evidence>
<protein>
    <recommendedName>
        <fullName evidence="4">Cell division protein FtsL</fullName>
    </recommendedName>
</protein>